<gene>
    <name evidence="2" type="ordered locus">At4g38405</name>
    <name evidence="4" type="ORF">AN1_LOCUS20702</name>
    <name evidence="3" type="ORF">C24_LOCUS20599</name>
</gene>
<sequence>MGLHKHKRASIGLNLMVLVNAAHVIGLLYSPTTKKRRGTKGLLFLF</sequence>
<dbReference type="SMR" id="A0A654FWP7"/>
<evidence type="ECO:0000313" key="2">
    <source>
        <dbReference type="Araport" id="AT4G38405"/>
    </source>
</evidence>
<dbReference type="EMBL" id="CACSHJ010000095">
    <property type="protein sequence ID" value="CAA0397903.1"/>
    <property type="molecule type" value="Genomic_DNA"/>
</dbReference>
<keyword evidence="1" id="KW-0472">Membrane</keyword>
<dbReference type="Araport" id="AT4G38405"/>
<evidence type="ECO:0000313" key="6">
    <source>
        <dbReference type="Proteomes" id="UP000434276"/>
    </source>
</evidence>
<dbReference type="ExpressionAtlas" id="A0A654FWP7">
    <property type="expression patterns" value="baseline"/>
</dbReference>
<evidence type="ECO:0000313" key="3">
    <source>
        <dbReference type="EMBL" id="CAA0397903.1"/>
    </source>
</evidence>
<accession>A0A654FWP7</accession>
<reference evidence="4 5" key="1">
    <citation type="submission" date="2019-11" db="EMBL/GenBank/DDBJ databases">
        <authorList>
            <person name="Jiao W.-B."/>
            <person name="Schneeberger K."/>
        </authorList>
    </citation>
    <scope>NUCLEOTIDE SEQUENCE [LARGE SCALE GENOMIC DNA]</scope>
    <source>
        <strain evidence="5">cv. An-1</strain>
        <strain evidence="6">cv. C24</strain>
    </source>
</reference>
<proteinExistence type="predicted"/>
<dbReference type="EMBL" id="CACRSJ010000109">
    <property type="protein sequence ID" value="VYS65295.1"/>
    <property type="molecule type" value="Genomic_DNA"/>
</dbReference>
<keyword evidence="1" id="KW-1133">Transmembrane helix</keyword>
<dbReference type="Proteomes" id="UP000434276">
    <property type="component" value="Unassembled WGS sequence"/>
</dbReference>
<dbReference type="AlphaFoldDB" id="A0A654FWP7"/>
<dbReference type="OrthoDB" id="10272257at2759"/>
<evidence type="ECO:0000256" key="1">
    <source>
        <dbReference type="SAM" id="Phobius"/>
    </source>
</evidence>
<dbReference type="KEGG" id="ath:AT4G38405"/>
<name>A0A654FWP7_ARATH</name>
<organism evidence="4 5">
    <name type="scientific">Arabidopsis thaliana</name>
    <name type="common">Mouse-ear cress</name>
    <dbReference type="NCBI Taxonomy" id="3702"/>
    <lineage>
        <taxon>Eukaryota</taxon>
        <taxon>Viridiplantae</taxon>
        <taxon>Streptophyta</taxon>
        <taxon>Embryophyta</taxon>
        <taxon>Tracheophyta</taxon>
        <taxon>Spermatophyta</taxon>
        <taxon>Magnoliopsida</taxon>
        <taxon>eudicotyledons</taxon>
        <taxon>Gunneridae</taxon>
        <taxon>Pentapetalae</taxon>
        <taxon>rosids</taxon>
        <taxon>malvids</taxon>
        <taxon>Brassicales</taxon>
        <taxon>Brassicaceae</taxon>
        <taxon>Camelineae</taxon>
        <taxon>Arabidopsis</taxon>
    </lineage>
</organism>
<keyword evidence="1" id="KW-0812">Transmembrane</keyword>
<evidence type="ECO:0008006" key="7">
    <source>
        <dbReference type="Google" id="ProtNLM"/>
    </source>
</evidence>
<protein>
    <recommendedName>
        <fullName evidence="7">Transmembrane protein</fullName>
    </recommendedName>
</protein>
<feature type="transmembrane region" description="Helical" evidence="1">
    <location>
        <begin position="12"/>
        <end position="30"/>
    </location>
</feature>
<evidence type="ECO:0000313" key="4">
    <source>
        <dbReference type="EMBL" id="VYS65295.1"/>
    </source>
</evidence>
<dbReference type="GeneID" id="6240441"/>
<dbReference type="Proteomes" id="UP000426265">
    <property type="component" value="Unassembled WGS sequence"/>
</dbReference>
<evidence type="ECO:0000313" key="5">
    <source>
        <dbReference type="Proteomes" id="UP000426265"/>
    </source>
</evidence>
<dbReference type="RefSeq" id="NP_001119139.1">
    <property type="nucleotide sequence ID" value="NM_001125667.1"/>
</dbReference>